<evidence type="ECO:0000256" key="2">
    <source>
        <dbReference type="ARBA" id="ARBA00023125"/>
    </source>
</evidence>
<dbReference type="InterPro" id="IPR011008">
    <property type="entry name" value="Dimeric_a/b-barrel"/>
</dbReference>
<evidence type="ECO:0000256" key="1">
    <source>
        <dbReference type="ARBA" id="ARBA00023015"/>
    </source>
</evidence>
<reference evidence="5 6" key="1">
    <citation type="journal article" date="2015" name="Int. J. Syst. Evol. Microbiol.">
        <title>Exiguobacterium enclense sp. nov., isolated from sediment.</title>
        <authorList>
            <person name="Dastager S.G."/>
            <person name="Mawlankar R."/>
            <person name="Sonalkar V.V."/>
            <person name="Thorat M.N."/>
            <person name="Mual P."/>
            <person name="Verma A."/>
            <person name="Krishnamurthi S."/>
            <person name="Tang S.K."/>
            <person name="Li W.J."/>
        </authorList>
    </citation>
    <scope>NUCLEOTIDE SEQUENCE [LARGE SCALE GENOMIC DNA]</scope>
    <source>
        <strain evidence="5 6">NIO-1109</strain>
    </source>
</reference>
<dbReference type="InterPro" id="IPR036390">
    <property type="entry name" value="WH_DNA-bd_sf"/>
</dbReference>
<dbReference type="InterPro" id="IPR036388">
    <property type="entry name" value="WH-like_DNA-bd_sf"/>
</dbReference>
<feature type="domain" description="HTH asnC-type" evidence="4">
    <location>
        <begin position="2"/>
        <end position="63"/>
    </location>
</feature>
<dbReference type="CDD" id="cd00090">
    <property type="entry name" value="HTH_ARSR"/>
    <property type="match status" value="1"/>
</dbReference>
<dbReference type="InterPro" id="IPR000485">
    <property type="entry name" value="AsnC-type_HTH_dom"/>
</dbReference>
<dbReference type="GO" id="GO:0005829">
    <property type="term" value="C:cytosol"/>
    <property type="evidence" value="ECO:0007669"/>
    <property type="project" value="TreeGrafter"/>
</dbReference>
<dbReference type="GO" id="GO:0043565">
    <property type="term" value="F:sequence-specific DNA binding"/>
    <property type="evidence" value="ECO:0007669"/>
    <property type="project" value="InterPro"/>
</dbReference>
<dbReference type="RefSeq" id="WP_058266030.1">
    <property type="nucleotide sequence ID" value="NZ_FMYN01000007.1"/>
</dbReference>
<evidence type="ECO:0000259" key="4">
    <source>
        <dbReference type="PROSITE" id="PS50956"/>
    </source>
</evidence>
<evidence type="ECO:0000313" key="6">
    <source>
        <dbReference type="Proteomes" id="UP000053797"/>
    </source>
</evidence>
<dbReference type="InterPro" id="IPR019887">
    <property type="entry name" value="Tscrpt_reg_AsnC/Lrp_C"/>
</dbReference>
<dbReference type="SUPFAM" id="SSF46785">
    <property type="entry name" value="Winged helix' DNA-binding domain"/>
    <property type="match status" value="1"/>
</dbReference>
<dbReference type="PANTHER" id="PTHR30154">
    <property type="entry name" value="LEUCINE-RESPONSIVE REGULATORY PROTEIN"/>
    <property type="match status" value="1"/>
</dbReference>
<dbReference type="OrthoDB" id="34294at2"/>
<dbReference type="SUPFAM" id="SSF54909">
    <property type="entry name" value="Dimeric alpha+beta barrel"/>
    <property type="match status" value="1"/>
</dbReference>
<dbReference type="InterPro" id="IPR011991">
    <property type="entry name" value="ArsR-like_HTH"/>
</dbReference>
<dbReference type="PROSITE" id="PS50956">
    <property type="entry name" value="HTH_ASNC_2"/>
    <property type="match status" value="1"/>
</dbReference>
<dbReference type="Pfam" id="PF13412">
    <property type="entry name" value="HTH_24"/>
    <property type="match status" value="1"/>
</dbReference>
<accession>A0A0V8GBM4</accession>
<keyword evidence="1" id="KW-0805">Transcription regulation</keyword>
<keyword evidence="2" id="KW-0238">DNA-binding</keyword>
<dbReference type="AlphaFoldDB" id="A0A0V8GBM4"/>
<proteinExistence type="predicted"/>
<protein>
    <submittedName>
        <fullName evidence="5">Transcriptional regulator</fullName>
    </submittedName>
</protein>
<keyword evidence="3" id="KW-0804">Transcription</keyword>
<dbReference type="PRINTS" id="PR00033">
    <property type="entry name" value="HTHASNC"/>
</dbReference>
<dbReference type="Pfam" id="PF01037">
    <property type="entry name" value="AsnC_trans_reg"/>
    <property type="match status" value="1"/>
</dbReference>
<dbReference type="Gene3D" id="1.10.10.10">
    <property type="entry name" value="Winged helix-like DNA-binding domain superfamily/Winged helix DNA-binding domain"/>
    <property type="match status" value="1"/>
</dbReference>
<dbReference type="PANTHER" id="PTHR30154:SF55">
    <property type="entry name" value="HTH-TYPE TRANSCRIPTIONAL REGULATOR LRPB"/>
    <property type="match status" value="1"/>
</dbReference>
<name>A0A0V8GBM4_9BACL</name>
<sequence length="135" mass="15499">MLDKTDVLILKELSQNSRITMKELGEKVHLSSPATSARVMKLEEQGIIEGYTVKLNQDKLGYPIHAFITIFNKSDRHQPYLLFVETQNQHVINNHKISGEGCYLLECKFSSNKSLDEFLTELNKHTNYKCSIVIN</sequence>
<evidence type="ECO:0000256" key="3">
    <source>
        <dbReference type="ARBA" id="ARBA00023163"/>
    </source>
</evidence>
<dbReference type="InterPro" id="IPR019888">
    <property type="entry name" value="Tscrpt_reg_AsnC-like"/>
</dbReference>
<dbReference type="FunFam" id="1.10.10.10:FF:000186">
    <property type="entry name" value="AsnC family transcriptional regulator"/>
    <property type="match status" value="1"/>
</dbReference>
<dbReference type="EMBL" id="LNQL01000007">
    <property type="protein sequence ID" value="KSU47671.1"/>
    <property type="molecule type" value="Genomic_DNA"/>
</dbReference>
<organism evidence="5 6">
    <name type="scientific">Exiguobacterium indicum</name>
    <dbReference type="NCBI Taxonomy" id="296995"/>
    <lineage>
        <taxon>Bacteria</taxon>
        <taxon>Bacillati</taxon>
        <taxon>Bacillota</taxon>
        <taxon>Bacilli</taxon>
        <taxon>Bacillales</taxon>
        <taxon>Bacillales Family XII. Incertae Sedis</taxon>
        <taxon>Exiguobacterium</taxon>
    </lineage>
</organism>
<evidence type="ECO:0000313" key="5">
    <source>
        <dbReference type="EMBL" id="KSU47671.1"/>
    </source>
</evidence>
<dbReference type="Gene3D" id="3.30.70.920">
    <property type="match status" value="1"/>
</dbReference>
<gene>
    <name evidence="5" type="ORF">AS033_15565</name>
</gene>
<dbReference type="SMART" id="SM00344">
    <property type="entry name" value="HTH_ASNC"/>
    <property type="match status" value="1"/>
</dbReference>
<dbReference type="Proteomes" id="UP000053797">
    <property type="component" value="Unassembled WGS sequence"/>
</dbReference>
<comment type="caution">
    <text evidence="5">The sequence shown here is derived from an EMBL/GenBank/DDBJ whole genome shotgun (WGS) entry which is preliminary data.</text>
</comment>
<dbReference type="GO" id="GO:0043200">
    <property type="term" value="P:response to amino acid"/>
    <property type="evidence" value="ECO:0007669"/>
    <property type="project" value="TreeGrafter"/>
</dbReference>